<feature type="region of interest" description="Disordered" evidence="1">
    <location>
        <begin position="1"/>
        <end position="22"/>
    </location>
</feature>
<organism evidence="2 3">
    <name type="scientific">Paxillus rubicundulus Ve08.2h10</name>
    <dbReference type="NCBI Taxonomy" id="930991"/>
    <lineage>
        <taxon>Eukaryota</taxon>
        <taxon>Fungi</taxon>
        <taxon>Dikarya</taxon>
        <taxon>Basidiomycota</taxon>
        <taxon>Agaricomycotina</taxon>
        <taxon>Agaricomycetes</taxon>
        <taxon>Agaricomycetidae</taxon>
        <taxon>Boletales</taxon>
        <taxon>Paxilineae</taxon>
        <taxon>Paxillaceae</taxon>
        <taxon>Paxillus</taxon>
    </lineage>
</organism>
<sequence length="105" mass="11784">MPRRAQWRRYPRSSRETDELSTMRHLRGIHPFTEPQTLAVIVLQFPDSGTLGMLVSRESLGEIHELVQQSCPFGSILSVSRKQSTETLGSASDGVVVSRHTAHTR</sequence>
<dbReference type="InParanoid" id="A0A0D0E080"/>
<feature type="compositionally biased region" description="Basic residues" evidence="1">
    <location>
        <begin position="1"/>
        <end position="12"/>
    </location>
</feature>
<name>A0A0D0E080_9AGAM</name>
<feature type="compositionally biased region" description="Basic and acidic residues" evidence="1">
    <location>
        <begin position="13"/>
        <end position="22"/>
    </location>
</feature>
<proteinExistence type="predicted"/>
<evidence type="ECO:0000313" key="3">
    <source>
        <dbReference type="Proteomes" id="UP000054538"/>
    </source>
</evidence>
<dbReference type="HOGENOM" id="CLU_2237430_0_0_1"/>
<dbReference type="EMBL" id="KN824977">
    <property type="protein sequence ID" value="KIK96621.1"/>
    <property type="molecule type" value="Genomic_DNA"/>
</dbReference>
<reference evidence="3" key="2">
    <citation type="submission" date="2015-01" db="EMBL/GenBank/DDBJ databases">
        <title>Evolutionary Origins and Diversification of the Mycorrhizal Mutualists.</title>
        <authorList>
            <consortium name="DOE Joint Genome Institute"/>
            <consortium name="Mycorrhizal Genomics Consortium"/>
            <person name="Kohler A."/>
            <person name="Kuo A."/>
            <person name="Nagy L.G."/>
            <person name="Floudas D."/>
            <person name="Copeland A."/>
            <person name="Barry K.W."/>
            <person name="Cichocki N."/>
            <person name="Veneault-Fourrey C."/>
            <person name="LaButti K."/>
            <person name="Lindquist E.A."/>
            <person name="Lipzen A."/>
            <person name="Lundell T."/>
            <person name="Morin E."/>
            <person name="Murat C."/>
            <person name="Riley R."/>
            <person name="Ohm R."/>
            <person name="Sun H."/>
            <person name="Tunlid A."/>
            <person name="Henrissat B."/>
            <person name="Grigoriev I.V."/>
            <person name="Hibbett D.S."/>
            <person name="Martin F."/>
        </authorList>
    </citation>
    <scope>NUCLEOTIDE SEQUENCE [LARGE SCALE GENOMIC DNA]</scope>
    <source>
        <strain evidence="3">Ve08.2h10</strain>
    </source>
</reference>
<protein>
    <submittedName>
        <fullName evidence="2">Uncharacterized protein</fullName>
    </submittedName>
</protein>
<reference evidence="2 3" key="1">
    <citation type="submission" date="2014-04" db="EMBL/GenBank/DDBJ databases">
        <authorList>
            <consortium name="DOE Joint Genome Institute"/>
            <person name="Kuo A."/>
            <person name="Kohler A."/>
            <person name="Jargeat P."/>
            <person name="Nagy L.G."/>
            <person name="Floudas D."/>
            <person name="Copeland A."/>
            <person name="Barry K.W."/>
            <person name="Cichocki N."/>
            <person name="Veneault-Fourrey C."/>
            <person name="LaButti K."/>
            <person name="Lindquist E.A."/>
            <person name="Lipzen A."/>
            <person name="Lundell T."/>
            <person name="Morin E."/>
            <person name="Murat C."/>
            <person name="Sun H."/>
            <person name="Tunlid A."/>
            <person name="Henrissat B."/>
            <person name="Grigoriev I.V."/>
            <person name="Hibbett D.S."/>
            <person name="Martin F."/>
            <person name="Nordberg H.P."/>
            <person name="Cantor M.N."/>
            <person name="Hua S.X."/>
        </authorList>
    </citation>
    <scope>NUCLEOTIDE SEQUENCE [LARGE SCALE GENOMIC DNA]</scope>
    <source>
        <strain evidence="2 3">Ve08.2h10</strain>
    </source>
</reference>
<gene>
    <name evidence="2" type="ORF">PAXRUDRAFT_294563</name>
</gene>
<evidence type="ECO:0000256" key="1">
    <source>
        <dbReference type="SAM" id="MobiDB-lite"/>
    </source>
</evidence>
<evidence type="ECO:0000313" key="2">
    <source>
        <dbReference type="EMBL" id="KIK96621.1"/>
    </source>
</evidence>
<dbReference type="Proteomes" id="UP000054538">
    <property type="component" value="Unassembled WGS sequence"/>
</dbReference>
<feature type="region of interest" description="Disordered" evidence="1">
    <location>
        <begin position="84"/>
        <end position="105"/>
    </location>
</feature>
<accession>A0A0D0E080</accession>
<keyword evidence="3" id="KW-1185">Reference proteome</keyword>
<dbReference type="AlphaFoldDB" id="A0A0D0E080"/>